<feature type="region of interest" description="Disordered" evidence="7">
    <location>
        <begin position="1"/>
        <end position="41"/>
    </location>
</feature>
<dbReference type="PANTHER" id="PTHR31326">
    <property type="entry name" value="PROTEIN CLT2, CHLOROPLASTIC"/>
    <property type="match status" value="1"/>
</dbReference>
<evidence type="ECO:0000256" key="2">
    <source>
        <dbReference type="ARBA" id="ARBA00006690"/>
    </source>
</evidence>
<protein>
    <recommendedName>
        <fullName evidence="10">EamA domain-containing protein</fullName>
    </recommendedName>
</protein>
<feature type="compositionally biased region" description="Basic and acidic residues" evidence="7">
    <location>
        <begin position="27"/>
        <end position="41"/>
    </location>
</feature>
<feature type="transmembrane region" description="Helical" evidence="8">
    <location>
        <begin position="396"/>
        <end position="417"/>
    </location>
</feature>
<reference evidence="9" key="1">
    <citation type="submission" date="2021-01" db="EMBL/GenBank/DDBJ databases">
        <authorList>
            <person name="Corre E."/>
            <person name="Pelletier E."/>
            <person name="Niang G."/>
            <person name="Scheremetjew M."/>
            <person name="Finn R."/>
            <person name="Kale V."/>
            <person name="Holt S."/>
            <person name="Cochrane G."/>
            <person name="Meng A."/>
            <person name="Brown T."/>
            <person name="Cohen L."/>
        </authorList>
    </citation>
    <scope>NUCLEOTIDE SEQUENCE</scope>
    <source>
        <strain evidence="9">CCMP3346</strain>
    </source>
</reference>
<feature type="transmembrane region" description="Helical" evidence="8">
    <location>
        <begin position="216"/>
        <end position="234"/>
    </location>
</feature>
<keyword evidence="3" id="KW-0813">Transport</keyword>
<comment type="subcellular location">
    <subcellularLocation>
        <location evidence="1">Membrane</location>
        <topology evidence="1">Multi-pass membrane protein</topology>
    </subcellularLocation>
</comment>
<gene>
    <name evidence="9" type="ORF">VBRA1451_LOCUS22771</name>
</gene>
<proteinExistence type="inferred from homology"/>
<dbReference type="EMBL" id="HBGB01038735">
    <property type="protein sequence ID" value="CAD9067698.1"/>
    <property type="molecule type" value="Transcribed_RNA"/>
</dbReference>
<dbReference type="InterPro" id="IPR037185">
    <property type="entry name" value="EmrE-like"/>
</dbReference>
<keyword evidence="4 8" id="KW-0812">Transmembrane</keyword>
<evidence type="ECO:0000256" key="7">
    <source>
        <dbReference type="SAM" id="MobiDB-lite"/>
    </source>
</evidence>
<keyword evidence="6 8" id="KW-0472">Membrane</keyword>
<evidence type="ECO:0008006" key="10">
    <source>
        <dbReference type="Google" id="ProtNLM"/>
    </source>
</evidence>
<feature type="transmembrane region" description="Helical" evidence="8">
    <location>
        <begin position="79"/>
        <end position="98"/>
    </location>
</feature>
<evidence type="ECO:0000256" key="6">
    <source>
        <dbReference type="ARBA" id="ARBA00023136"/>
    </source>
</evidence>
<feature type="transmembrane region" description="Helical" evidence="8">
    <location>
        <begin position="110"/>
        <end position="133"/>
    </location>
</feature>
<evidence type="ECO:0000313" key="9">
    <source>
        <dbReference type="EMBL" id="CAD9067698.1"/>
    </source>
</evidence>
<evidence type="ECO:0000256" key="1">
    <source>
        <dbReference type="ARBA" id="ARBA00004141"/>
    </source>
</evidence>
<dbReference type="InterPro" id="IPR013936">
    <property type="entry name" value="CRT-like"/>
</dbReference>
<feature type="transmembrane region" description="Helical" evidence="8">
    <location>
        <begin position="429"/>
        <end position="447"/>
    </location>
</feature>
<feature type="transmembrane region" description="Helical" evidence="8">
    <location>
        <begin position="254"/>
        <end position="274"/>
    </location>
</feature>
<name>A0A7S1KAG6_9ALVE</name>
<keyword evidence="5 8" id="KW-1133">Transmembrane helix</keyword>
<dbReference type="SUPFAM" id="SSF103481">
    <property type="entry name" value="Multidrug resistance efflux transporter EmrE"/>
    <property type="match status" value="1"/>
</dbReference>
<evidence type="ECO:0000256" key="5">
    <source>
        <dbReference type="ARBA" id="ARBA00022989"/>
    </source>
</evidence>
<dbReference type="GO" id="GO:0016020">
    <property type="term" value="C:membrane"/>
    <property type="evidence" value="ECO:0007669"/>
    <property type="project" value="UniProtKB-SubCell"/>
</dbReference>
<dbReference type="Pfam" id="PF08627">
    <property type="entry name" value="CRT-like"/>
    <property type="match status" value="1"/>
</dbReference>
<evidence type="ECO:0000256" key="4">
    <source>
        <dbReference type="ARBA" id="ARBA00022692"/>
    </source>
</evidence>
<evidence type="ECO:0000256" key="8">
    <source>
        <dbReference type="SAM" id="Phobius"/>
    </source>
</evidence>
<dbReference type="PANTHER" id="PTHR31326:SF1">
    <property type="entry name" value="PROTEIN CLT2, CHLOROPLASTIC"/>
    <property type="match status" value="1"/>
</dbReference>
<sequence length="495" mass="54164">MTSRSHRDDPSTDAEISAPTSNAVVDVPKDGQEQHEDMRRSLIHEDALNGGDAADSEVDEGEGQGEGGVVVRRLGQTTVVFLLAFVVIITGAFNYVTGKIRAKPLGAYDYFVSLFNSMAYCGLYWAILLVRIVSGQVTPKQLSYVWRSEVPSRPSSFAGGAWKWFVLTGLFDSCGNILGFISQPYVSGAVYSLMNQTIVPFTAIVSMIMLGRKYTLWQVCAITVVVCGAILALVPDLSAHPTGGSSHHMHASESLGFALLTALSTLPSALSFALKEKIFRKYAHHHHGGDGTPPESLDLFVVNSHGSLFGLLWVPLALPLNIVFGQTNGQPLSQYVVDGFSCFGGVTPDSCLCYERNCQAWGCCKYAFSTYMVYVTVNLAFNIFLLALLKVGSALLAFICLKAVLPLSILLFAVYPWPLLDQSDTRVTPYTWVSLVIILGGVVWYKMTDIHKEAIKKKKFEGHEPPCLWPLPLFKRSPGVRQPSRLPSSARNDTH</sequence>
<evidence type="ECO:0000256" key="3">
    <source>
        <dbReference type="ARBA" id="ARBA00022448"/>
    </source>
</evidence>
<dbReference type="AlphaFoldDB" id="A0A7S1KAG6"/>
<comment type="similarity">
    <text evidence="2">Belongs to the CRT-like transporter family.</text>
</comment>
<feature type="transmembrane region" description="Helical" evidence="8">
    <location>
        <begin position="371"/>
        <end position="389"/>
    </location>
</feature>
<organism evidence="9">
    <name type="scientific">Vitrella brassicaformis</name>
    <dbReference type="NCBI Taxonomy" id="1169539"/>
    <lineage>
        <taxon>Eukaryota</taxon>
        <taxon>Sar</taxon>
        <taxon>Alveolata</taxon>
        <taxon>Colpodellida</taxon>
        <taxon>Vitrellaceae</taxon>
        <taxon>Vitrella</taxon>
    </lineage>
</organism>
<accession>A0A7S1KAG6</accession>
<feature type="transmembrane region" description="Helical" evidence="8">
    <location>
        <begin position="306"/>
        <end position="324"/>
    </location>
</feature>
<feature type="compositionally biased region" description="Basic and acidic residues" evidence="7">
    <location>
        <begin position="1"/>
        <end position="10"/>
    </location>
</feature>